<reference evidence="2" key="1">
    <citation type="submission" date="2022-05" db="EMBL/GenBank/DDBJ databases">
        <authorList>
            <person name="Sun X."/>
        </authorList>
    </citation>
    <scope>NUCLEOTIDE SEQUENCE</scope>
    <source>
        <strain evidence="2">Ai-910</strain>
    </source>
</reference>
<protein>
    <submittedName>
        <fullName evidence="2">Glycosyltransferase</fullName>
        <ecNumber evidence="2">2.4.-.-</ecNumber>
    </submittedName>
</protein>
<dbReference type="InterPro" id="IPR029044">
    <property type="entry name" value="Nucleotide-diphossugar_trans"/>
</dbReference>
<dbReference type="SUPFAM" id="SSF53448">
    <property type="entry name" value="Nucleotide-diphospho-sugar transferases"/>
    <property type="match status" value="1"/>
</dbReference>
<gene>
    <name evidence="2" type="ORF">M9189_10550</name>
</gene>
<dbReference type="EMBL" id="CP098400">
    <property type="protein sequence ID" value="URW79293.1"/>
    <property type="molecule type" value="Genomic_DNA"/>
</dbReference>
<evidence type="ECO:0000313" key="3">
    <source>
        <dbReference type="Proteomes" id="UP001056426"/>
    </source>
</evidence>
<dbReference type="Gene3D" id="3.90.550.10">
    <property type="entry name" value="Spore Coat Polysaccharide Biosynthesis Protein SpsA, Chain A"/>
    <property type="match status" value="1"/>
</dbReference>
<proteinExistence type="predicted"/>
<keyword evidence="3" id="KW-1185">Reference proteome</keyword>
<accession>A0A9J6ZNM1</accession>
<dbReference type="PANTHER" id="PTHR22916:SF3">
    <property type="entry name" value="UDP-GLCNAC:BETAGAL BETA-1,3-N-ACETYLGLUCOSAMINYLTRANSFERASE-LIKE PROTEIN 1"/>
    <property type="match status" value="1"/>
</dbReference>
<dbReference type="RefSeq" id="WP_250723068.1">
    <property type="nucleotide sequence ID" value="NZ_CP098400.1"/>
</dbReference>
<dbReference type="KEGG" id="alkq:M9189_10550"/>
<dbReference type="EC" id="2.4.-.-" evidence="2"/>
<name>A0A9J6ZNM1_9BACT</name>
<sequence>MAEKINPNRCDELVTIVALCYNQSYYLKETLDSIMAQTWRPGHFYIIDDCSTDNSVELLNEWNEANNNIATIIVHEENQGITRTMNHALSLSTTKYFQPWPCDDLMLPYKIEKQVTFLEDLDWKPGFLYGDIEWIDNEGNLLRKSVIEDRKKQFPNNTMPSGFIFPELVRLGCFIPTASGMYVTQALRDLGGFDEGLFAEDWDMFMRIALKHGIAFQDLKVSRYRRHMGSVEMKKGKAYWDGHFKILPKFLGINDEYDGIIYDKMGRDALDAYMDGYSGYENIILNSALRNRDFNQFWRYVKIKLGRLLYGRKKS</sequence>
<dbReference type="AlphaFoldDB" id="A0A9J6ZNM1"/>
<dbReference type="InterPro" id="IPR001173">
    <property type="entry name" value="Glyco_trans_2-like"/>
</dbReference>
<dbReference type="GO" id="GO:0016758">
    <property type="term" value="F:hexosyltransferase activity"/>
    <property type="evidence" value="ECO:0007669"/>
    <property type="project" value="UniProtKB-ARBA"/>
</dbReference>
<evidence type="ECO:0000313" key="2">
    <source>
        <dbReference type="EMBL" id="URW79293.1"/>
    </source>
</evidence>
<keyword evidence="2" id="KW-0808">Transferase</keyword>
<dbReference type="Proteomes" id="UP001056426">
    <property type="component" value="Chromosome"/>
</dbReference>
<organism evidence="2 3">
    <name type="scientific">Xiashengella succiniciproducens</name>
    <dbReference type="NCBI Taxonomy" id="2949635"/>
    <lineage>
        <taxon>Bacteria</taxon>
        <taxon>Pseudomonadati</taxon>
        <taxon>Bacteroidota</taxon>
        <taxon>Bacteroidia</taxon>
        <taxon>Marinilabiliales</taxon>
        <taxon>Marinilabiliaceae</taxon>
        <taxon>Xiashengella</taxon>
    </lineage>
</organism>
<evidence type="ECO:0000259" key="1">
    <source>
        <dbReference type="Pfam" id="PF00535"/>
    </source>
</evidence>
<dbReference type="PANTHER" id="PTHR22916">
    <property type="entry name" value="GLYCOSYLTRANSFERASE"/>
    <property type="match status" value="1"/>
</dbReference>
<keyword evidence="2" id="KW-0328">Glycosyltransferase</keyword>
<reference evidence="2" key="2">
    <citation type="submission" date="2022-06" db="EMBL/GenBank/DDBJ databases">
        <title>Xiashengella guii gen. nov. sp. nov., a bacterium isolated form anaerobic digestion tank.</title>
        <authorList>
            <person name="Huang H."/>
        </authorList>
    </citation>
    <scope>NUCLEOTIDE SEQUENCE</scope>
    <source>
        <strain evidence="2">Ai-910</strain>
    </source>
</reference>
<dbReference type="Pfam" id="PF00535">
    <property type="entry name" value="Glycos_transf_2"/>
    <property type="match status" value="1"/>
</dbReference>
<feature type="domain" description="Glycosyltransferase 2-like" evidence="1">
    <location>
        <begin position="16"/>
        <end position="121"/>
    </location>
</feature>